<dbReference type="SMART" id="SM00195">
    <property type="entry name" value="DSPc"/>
    <property type="match status" value="1"/>
</dbReference>
<dbReference type="InterPro" id="IPR016130">
    <property type="entry name" value="Tyr_Pase_AS"/>
</dbReference>
<dbReference type="Gene3D" id="3.90.190.10">
    <property type="entry name" value="Protein tyrosine phosphatase superfamily"/>
    <property type="match status" value="1"/>
</dbReference>
<sequence length="163" mass="17493">MIRFYWLEPGILAGCSRPGARPGRHTAGDEEVATDLAELRGQGIGALLSLTESPLPAETLARHGHDLDILHLPVPDFHPPSPEQLGLALRFIDEHRGRRQAVAVHCLAGQGRTGSVLAAWMIRDGLAPAAAIARLRGICPGAVEAAAQVRALEEWGRARSWLV</sequence>
<dbReference type="GO" id="GO:0016787">
    <property type="term" value="F:hydrolase activity"/>
    <property type="evidence" value="ECO:0007669"/>
    <property type="project" value="UniProtKB-KW"/>
</dbReference>
<gene>
    <name evidence="3" type="ORF">AVDCRST_MAG59-4180</name>
</gene>
<dbReference type="PANTHER" id="PTHR23339">
    <property type="entry name" value="TYROSINE SPECIFIC PROTEIN PHOSPHATASE AND DUAL SPECIFICITY PROTEIN PHOSPHATASE"/>
    <property type="match status" value="1"/>
</dbReference>
<dbReference type="InterPro" id="IPR020422">
    <property type="entry name" value="TYR_PHOSPHATASE_DUAL_dom"/>
</dbReference>
<accession>A0A6J4VDP2</accession>
<dbReference type="InterPro" id="IPR050561">
    <property type="entry name" value="PTP"/>
</dbReference>
<feature type="domain" description="Tyrosine specific protein phosphatases" evidence="2">
    <location>
        <begin position="83"/>
        <end position="150"/>
    </location>
</feature>
<dbReference type="AlphaFoldDB" id="A0A6J4VDP2"/>
<evidence type="ECO:0000256" key="1">
    <source>
        <dbReference type="ARBA" id="ARBA00022801"/>
    </source>
</evidence>
<keyword evidence="1" id="KW-0378">Hydrolase</keyword>
<evidence type="ECO:0000313" key="3">
    <source>
        <dbReference type="EMBL" id="CAA9575941.1"/>
    </source>
</evidence>
<dbReference type="SUPFAM" id="SSF52799">
    <property type="entry name" value="(Phosphotyrosine protein) phosphatases II"/>
    <property type="match status" value="1"/>
</dbReference>
<dbReference type="Pfam" id="PF22785">
    <property type="entry name" value="Tc-R-P"/>
    <property type="match status" value="1"/>
</dbReference>
<dbReference type="InterPro" id="IPR029021">
    <property type="entry name" value="Prot-tyrosine_phosphatase-like"/>
</dbReference>
<proteinExistence type="predicted"/>
<reference evidence="3" key="1">
    <citation type="submission" date="2020-02" db="EMBL/GenBank/DDBJ databases">
        <authorList>
            <person name="Meier V. D."/>
        </authorList>
    </citation>
    <scope>NUCLEOTIDE SEQUENCE</scope>
    <source>
        <strain evidence="3">AVDCRST_MAG59</strain>
    </source>
</reference>
<dbReference type="PROSITE" id="PS50056">
    <property type="entry name" value="TYR_PHOSPHATASE_2"/>
    <property type="match status" value="1"/>
</dbReference>
<dbReference type="EMBL" id="CADCWF010000300">
    <property type="protein sequence ID" value="CAA9575941.1"/>
    <property type="molecule type" value="Genomic_DNA"/>
</dbReference>
<dbReference type="InterPro" id="IPR000387">
    <property type="entry name" value="Tyr_Pase_dom"/>
</dbReference>
<protein>
    <recommendedName>
        <fullName evidence="2">Tyrosine specific protein phosphatases domain-containing protein</fullName>
    </recommendedName>
</protein>
<evidence type="ECO:0000259" key="2">
    <source>
        <dbReference type="PROSITE" id="PS50056"/>
    </source>
</evidence>
<name>A0A6J4VDP2_9BACT</name>
<organism evidence="3">
    <name type="scientific">uncultured Thermomicrobiales bacterium</name>
    <dbReference type="NCBI Taxonomy" id="1645740"/>
    <lineage>
        <taxon>Bacteria</taxon>
        <taxon>Pseudomonadati</taxon>
        <taxon>Thermomicrobiota</taxon>
        <taxon>Thermomicrobia</taxon>
        <taxon>Thermomicrobiales</taxon>
        <taxon>environmental samples</taxon>
    </lineage>
</organism>
<dbReference type="FunFam" id="3.90.190.10:FF:000157">
    <property type="entry name" value="Protein-tyrosine phosphatase"/>
    <property type="match status" value="1"/>
</dbReference>
<dbReference type="PROSITE" id="PS00383">
    <property type="entry name" value="TYR_PHOSPHATASE_1"/>
    <property type="match status" value="1"/>
</dbReference>